<dbReference type="InterPro" id="IPR050492">
    <property type="entry name" value="Bact_metal-bind_prot9"/>
</dbReference>
<reference evidence="7 9" key="1">
    <citation type="submission" date="2017-10" db="EMBL/GenBank/DDBJ databases">
        <title>Genomics of the genus Arcobacter.</title>
        <authorList>
            <person name="Perez-Cataluna A."/>
            <person name="Figueras M.J."/>
        </authorList>
    </citation>
    <scope>NUCLEOTIDE SEQUENCE [LARGE SCALE GENOMIC DNA]</scope>
    <source>
        <strain evidence="7 9">CECT 7835</strain>
    </source>
</reference>
<accession>A0AAX2A6F5</accession>
<dbReference type="Proteomes" id="UP000289193">
    <property type="component" value="Unassembled WGS sequence"/>
</dbReference>
<dbReference type="PANTHER" id="PTHR42953">
    <property type="entry name" value="HIGH-AFFINITY ZINC UPTAKE SYSTEM PROTEIN ZNUA-RELATED"/>
    <property type="match status" value="1"/>
</dbReference>
<dbReference type="GO" id="GO:0046872">
    <property type="term" value="F:metal ion binding"/>
    <property type="evidence" value="ECO:0007669"/>
    <property type="project" value="InterPro"/>
</dbReference>
<evidence type="ECO:0000256" key="4">
    <source>
        <dbReference type="SAM" id="MobiDB-lite"/>
    </source>
</evidence>
<reference evidence="6 8" key="2">
    <citation type="submission" date="2018-07" db="EMBL/GenBank/DDBJ databases">
        <title>Complete genome of the Arcobacter bivalviorum type strain LMG 26154.</title>
        <authorList>
            <person name="Miller W.G."/>
            <person name="Yee E."/>
            <person name="Bono J.L."/>
        </authorList>
    </citation>
    <scope>NUCLEOTIDE SEQUENCE [LARGE SCALE GENOMIC DNA]</scope>
    <source>
        <strain evidence="6 8">LMG 26154</strain>
    </source>
</reference>
<evidence type="ECO:0000256" key="3">
    <source>
        <dbReference type="ARBA" id="ARBA00022729"/>
    </source>
</evidence>
<dbReference type="Proteomes" id="UP000253850">
    <property type="component" value="Chromosome"/>
</dbReference>
<dbReference type="GO" id="GO:0030001">
    <property type="term" value="P:metal ion transport"/>
    <property type="evidence" value="ECO:0007669"/>
    <property type="project" value="InterPro"/>
</dbReference>
<keyword evidence="2" id="KW-0813">Transport</keyword>
<dbReference type="Gene3D" id="3.40.50.1980">
    <property type="entry name" value="Nitrogenase molybdenum iron protein domain"/>
    <property type="match status" value="2"/>
</dbReference>
<sequence>MKKILLAFFALSSLLISKEVTVSITPQKFFVEKIAGDKINVNVMVKPGASPATYEPKVSQMKKLANSEIYFSIGVPFENAWLEKFENANKNMKIVDTSEGIKKLEMEAHSHHEHEEHLSKHEEEGHNHHDHGPEGHEHKEEAHEHSGLDPHIWLEPTLVKNQAKIIYRELVKLDKENEEFYKKNLKKFLIELETLDQNIKTILEKYEHKAFMVFHPSWGYFAKKYHLEQIAIEIEGKEPKPSQLIELIDEAKKHDIKVVFVAPQFSKKGANTISKSIKANVVTIDPLALNWDENLLKVANEIANSYK</sequence>
<dbReference type="AlphaFoldDB" id="A0AAX2A6F5"/>
<feature type="chain" id="PRO_5044718431" evidence="5">
    <location>
        <begin position="19"/>
        <end position="307"/>
    </location>
</feature>
<evidence type="ECO:0000313" key="7">
    <source>
        <dbReference type="EMBL" id="RXK09025.1"/>
    </source>
</evidence>
<dbReference type="KEGG" id="hbv:ABIV_1861"/>
<dbReference type="EMBL" id="PDKM01000008">
    <property type="protein sequence ID" value="RXK09025.1"/>
    <property type="molecule type" value="Genomic_DNA"/>
</dbReference>
<dbReference type="PANTHER" id="PTHR42953:SF3">
    <property type="entry name" value="HIGH-AFFINITY ZINC UPTAKE SYSTEM PROTEIN ZNUA"/>
    <property type="match status" value="1"/>
</dbReference>
<proteinExistence type="inferred from homology"/>
<dbReference type="SUPFAM" id="SSF53807">
    <property type="entry name" value="Helical backbone' metal receptor"/>
    <property type="match status" value="1"/>
</dbReference>
<comment type="similarity">
    <text evidence="1">Belongs to the bacterial solute-binding protein 9 family.</text>
</comment>
<dbReference type="InterPro" id="IPR006127">
    <property type="entry name" value="ZnuA-like"/>
</dbReference>
<evidence type="ECO:0000256" key="5">
    <source>
        <dbReference type="SAM" id="SignalP"/>
    </source>
</evidence>
<feature type="signal peptide" evidence="5">
    <location>
        <begin position="1"/>
        <end position="18"/>
    </location>
</feature>
<gene>
    <name evidence="6" type="ORF">ABIV_1861</name>
    <name evidence="7" type="ORF">CRV05_12160</name>
</gene>
<dbReference type="RefSeq" id="WP_114839667.1">
    <property type="nucleotide sequence ID" value="NZ_CP031217.1"/>
</dbReference>
<evidence type="ECO:0000313" key="6">
    <source>
        <dbReference type="EMBL" id="AXH12850.1"/>
    </source>
</evidence>
<evidence type="ECO:0000256" key="2">
    <source>
        <dbReference type="ARBA" id="ARBA00022448"/>
    </source>
</evidence>
<evidence type="ECO:0000313" key="8">
    <source>
        <dbReference type="Proteomes" id="UP000253850"/>
    </source>
</evidence>
<protein>
    <submittedName>
        <fullName evidence="7">Cation ABC transporter substrate-binding protein</fullName>
    </submittedName>
    <submittedName>
        <fullName evidence="6">Metal ion ABC transporter, periplasmic metal-binding protein</fullName>
    </submittedName>
</protein>
<dbReference type="EMBL" id="CP031217">
    <property type="protein sequence ID" value="AXH12850.1"/>
    <property type="molecule type" value="Genomic_DNA"/>
</dbReference>
<feature type="region of interest" description="Disordered" evidence="4">
    <location>
        <begin position="107"/>
        <end position="145"/>
    </location>
</feature>
<keyword evidence="3 5" id="KW-0732">Signal</keyword>
<evidence type="ECO:0000256" key="1">
    <source>
        <dbReference type="ARBA" id="ARBA00011028"/>
    </source>
</evidence>
<organism evidence="7 9">
    <name type="scientific">Halarcobacter bivalviorum</name>
    <dbReference type="NCBI Taxonomy" id="663364"/>
    <lineage>
        <taxon>Bacteria</taxon>
        <taxon>Pseudomonadati</taxon>
        <taxon>Campylobacterota</taxon>
        <taxon>Epsilonproteobacteria</taxon>
        <taxon>Campylobacterales</taxon>
        <taxon>Arcobacteraceae</taxon>
        <taxon>Halarcobacter</taxon>
    </lineage>
</organism>
<keyword evidence="9" id="KW-1185">Reference proteome</keyword>
<name>A0AAX2A6F5_9BACT</name>
<dbReference type="Pfam" id="PF01297">
    <property type="entry name" value="ZnuA"/>
    <property type="match status" value="1"/>
</dbReference>
<evidence type="ECO:0000313" key="9">
    <source>
        <dbReference type="Proteomes" id="UP000289193"/>
    </source>
</evidence>